<dbReference type="GO" id="GO:0005576">
    <property type="term" value="C:extracellular region"/>
    <property type="evidence" value="ECO:0007669"/>
    <property type="project" value="UniProtKB-SubCell"/>
</dbReference>
<dbReference type="InterPro" id="IPR011330">
    <property type="entry name" value="Glyco_hydro/deAcase_b/a-brl"/>
</dbReference>
<dbReference type="PROSITE" id="PS51257">
    <property type="entry name" value="PROKAR_LIPOPROTEIN"/>
    <property type="match status" value="1"/>
</dbReference>
<evidence type="ECO:0000313" key="5">
    <source>
        <dbReference type="EMBL" id="SEH17078.1"/>
    </source>
</evidence>
<dbReference type="InterPro" id="IPR051398">
    <property type="entry name" value="Polysacch_Deacetylase"/>
</dbReference>
<dbReference type="Gene3D" id="3.20.20.370">
    <property type="entry name" value="Glycoside hydrolase/deacetylase"/>
    <property type="match status" value="1"/>
</dbReference>
<organism evidence="5 6">
    <name type="scientific">Natronorubrum sediminis</name>
    <dbReference type="NCBI Taxonomy" id="640943"/>
    <lineage>
        <taxon>Archaea</taxon>
        <taxon>Methanobacteriati</taxon>
        <taxon>Methanobacteriota</taxon>
        <taxon>Stenosarchaea group</taxon>
        <taxon>Halobacteria</taxon>
        <taxon>Halobacteriales</taxon>
        <taxon>Natrialbaceae</taxon>
        <taxon>Natronorubrum</taxon>
    </lineage>
</organism>
<dbReference type="Proteomes" id="UP000199112">
    <property type="component" value="Unassembled WGS sequence"/>
</dbReference>
<feature type="region of interest" description="Disordered" evidence="3">
    <location>
        <begin position="20"/>
        <end position="54"/>
    </location>
</feature>
<name>A0A1H6G3R6_9EURY</name>
<dbReference type="GO" id="GO:0005975">
    <property type="term" value="P:carbohydrate metabolic process"/>
    <property type="evidence" value="ECO:0007669"/>
    <property type="project" value="InterPro"/>
</dbReference>
<dbReference type="PANTHER" id="PTHR34216:SF3">
    <property type="entry name" value="POLY-BETA-1,6-N-ACETYL-D-GLUCOSAMINE N-DEACETYLASE"/>
    <property type="match status" value="1"/>
</dbReference>
<dbReference type="Pfam" id="PF01522">
    <property type="entry name" value="Polysacc_deac_1"/>
    <property type="match status" value="1"/>
</dbReference>
<comment type="subcellular location">
    <subcellularLocation>
        <location evidence="1">Secreted</location>
    </subcellularLocation>
</comment>
<keyword evidence="2" id="KW-0732">Signal</keyword>
<dbReference type="AlphaFoldDB" id="A0A1H6G3R6"/>
<feature type="domain" description="NodB homology" evidence="4">
    <location>
        <begin position="191"/>
        <end position="305"/>
    </location>
</feature>
<accession>A0A1H6G3R6</accession>
<dbReference type="RefSeq" id="WP_090507747.1">
    <property type="nucleotide sequence ID" value="NZ_FNWL01000003.1"/>
</dbReference>
<evidence type="ECO:0000256" key="3">
    <source>
        <dbReference type="SAM" id="MobiDB-lite"/>
    </source>
</evidence>
<sequence>MKRRAYLATAAAVTVAGCSALTDSGSDDDDANGDDNGSSDPVDEQPGAFDDFEDLDKWTVEEGSLSADEDRVYSGSQSARMESDGDGERVMIKREFDTPRDLSTEFPALAFASDHDVNPTIQLTDTDGDRLFLQCSVREAGPFARHNLGVVDTDGDPDLSSIDHTKISVWAGDRELSLWCDDYHFVERPETGAVMVQFPEAYDDVASEAAPLLAEYDVPGTVFVATDYVGGEDRLSQDDLESLQDDGWTIASAGATGTNLTQHDESGQEDELASAAEWLEDNGFDAGYYSYGLNRYDESAVELAEEYSDVAFTSSYTGHGHLSNPHLAPRTTNPEGDDVEQLLEWAAEQRLIATLSYRNVGDSVDDIEDALSAIDDADVDVITPADLESEYLD</sequence>
<feature type="region of interest" description="Disordered" evidence="3">
    <location>
        <begin position="66"/>
        <end position="87"/>
    </location>
</feature>
<gene>
    <name evidence="5" type="ORF">SAMN04487967_2964</name>
</gene>
<dbReference type="InterPro" id="IPR002509">
    <property type="entry name" value="NODB_dom"/>
</dbReference>
<proteinExistence type="predicted"/>
<keyword evidence="6" id="KW-1185">Reference proteome</keyword>
<evidence type="ECO:0000259" key="4">
    <source>
        <dbReference type="Pfam" id="PF01522"/>
    </source>
</evidence>
<dbReference type="OrthoDB" id="10436at2157"/>
<dbReference type="EMBL" id="FNWL01000003">
    <property type="protein sequence ID" value="SEH17078.1"/>
    <property type="molecule type" value="Genomic_DNA"/>
</dbReference>
<dbReference type="CDD" id="cd10970">
    <property type="entry name" value="CE4_DAC_u1_6s"/>
    <property type="match status" value="1"/>
</dbReference>
<protein>
    <submittedName>
        <fullName evidence="5">Polysaccharide deacetylase</fullName>
    </submittedName>
</protein>
<reference evidence="6" key="1">
    <citation type="submission" date="2016-10" db="EMBL/GenBank/DDBJ databases">
        <authorList>
            <person name="Varghese N."/>
            <person name="Submissions S."/>
        </authorList>
    </citation>
    <scope>NUCLEOTIDE SEQUENCE [LARGE SCALE GENOMIC DNA]</scope>
    <source>
        <strain evidence="6">CGMCC 1.8981</strain>
    </source>
</reference>
<evidence type="ECO:0000256" key="1">
    <source>
        <dbReference type="ARBA" id="ARBA00004613"/>
    </source>
</evidence>
<evidence type="ECO:0000313" key="6">
    <source>
        <dbReference type="Proteomes" id="UP000199112"/>
    </source>
</evidence>
<evidence type="ECO:0000256" key="2">
    <source>
        <dbReference type="ARBA" id="ARBA00022729"/>
    </source>
</evidence>
<dbReference type="PANTHER" id="PTHR34216">
    <property type="match status" value="1"/>
</dbReference>
<dbReference type="SUPFAM" id="SSF88713">
    <property type="entry name" value="Glycoside hydrolase/deacetylase"/>
    <property type="match status" value="1"/>
</dbReference>
<dbReference type="GO" id="GO:0016810">
    <property type="term" value="F:hydrolase activity, acting on carbon-nitrogen (but not peptide) bonds"/>
    <property type="evidence" value="ECO:0007669"/>
    <property type="project" value="InterPro"/>
</dbReference>